<dbReference type="NCBIfam" id="NF040699">
    <property type="entry name" value="VPA1262_fam"/>
    <property type="match status" value="1"/>
</dbReference>
<gene>
    <name evidence="2" type="ORF">SAMN03159428_01835</name>
    <name evidence="1" type="ORF">SAMN03159514_01841</name>
</gene>
<sequence length="1102" mass="125862">MSYKLINLTSDRRLARLFLSKKQPCALQLWVLQIKTEGGGENRVLYGRLLPYSFSNNSWSSSDRDESQSFGSFRASVTKLNLYIDSSLCSDFLRMICEGMDINTVSGVLNLNVPAKLSEKFGSTVISDQYATFRPVRYLLNRDANNHNLLLSPHAKASALSASIVKNDKKSLLYFSGNYYKDLTSMIVNQLNSDTGMNFGGKDISRLGDIELLVFPALDNNERNLLVVSLNKNDGTVNVRFDSSKLPGSCSYQFFLAVENDNQIIYSKAALAKSFDSGIFECTFELDDKTSEIVDSVRVDVFYFQQNNLENGELCCSWKCDYIREVNLQTHVISNNTSPVKFDWLEKNTAPQMVDRVSHVLSFSARNHFSQSKIGGRIIDKWVPENNSLSSLFTKLYPRKSDGRFFPRLGPSNGEGRLQFVEWFKELVSKHKQRHIAIFDPYFEDVGLTLLLLNAFPGSEYTIFRSMPKLVEKGVPQRRKTDGLINRGLDNLIANCKHNERLLRSSNVKIYGMKDGRLHDRYILVLDSGGLPVEGFHLSNSFQKATANNPLLITPIPTDVLYQTNQYVFDIIQEANISSDEESNEKKIFLLFDSKNSSSEKKLYEPFDILNKALAGTVLSVWLKEPLLKGLCGFNLKSKMNELGLIQGESLHHFSKNGLLNCLNEMEGELSDFIKAWEIIGDILAHTIVDDSSIDGIQTDKKFLTFLLSFLTHSFKRTAMLDEQEITVIDPIYFNMSLDNFIHSSTQTYHFHHAIKHKVITWSEFYAVKYLWLYSPDSLLGLSEAVIKELGEKYQPEYVIMLSLLEQVVGEISLSVEFNTLSREQIASLMKSNIAMMNWFGWNGIETQFIAESKSGIDIETLPFSSFSQQVQFLGWVINRNAHDESNSSFYKNALNFLHTKLLPEKLSGSDFELLINALRGHMHQLGWAEPWLFRDIVEPLLRERRVSFEDVSNVWFVDFMDLLNKKRSGNAILFSSKREGVTTDLCSYFLAHSNPDYQKKCLKKLTQILDKQKAIIQQPLASTSNWSKWDDALTISLWVLIFAKLGKYYLERKEGATYQLLESVSEYSTALIGVRNKDEWRHHDELFSCLEKVEKLVNSRE</sequence>
<keyword evidence="3" id="KW-1185">Reference proteome</keyword>
<protein>
    <submittedName>
        <fullName evidence="1">Uncharacterized protein</fullName>
    </submittedName>
</protein>
<evidence type="ECO:0000313" key="1">
    <source>
        <dbReference type="EMBL" id="SFR08469.1"/>
    </source>
</evidence>
<organism evidence="1 4">
    <name type="scientific">Kosakonia radicincitans</name>
    <dbReference type="NCBI Taxonomy" id="283686"/>
    <lineage>
        <taxon>Bacteria</taxon>
        <taxon>Pseudomonadati</taxon>
        <taxon>Pseudomonadota</taxon>
        <taxon>Gammaproteobacteria</taxon>
        <taxon>Enterobacterales</taxon>
        <taxon>Enterobacteriaceae</taxon>
        <taxon>Kosakonia</taxon>
    </lineage>
</organism>
<dbReference type="Proteomes" id="UP000198760">
    <property type="component" value="Unassembled WGS sequence"/>
</dbReference>
<dbReference type="EMBL" id="FPAV01000003">
    <property type="protein sequence ID" value="SFT71674.1"/>
    <property type="molecule type" value="Genomic_DNA"/>
</dbReference>
<proteinExistence type="predicted"/>
<name>A0AAX2EQQ5_9ENTR</name>
<comment type="caution">
    <text evidence="1">The sequence shown here is derived from an EMBL/GenBank/DDBJ whole genome shotgun (WGS) entry which is preliminary data.</text>
</comment>
<evidence type="ECO:0000313" key="2">
    <source>
        <dbReference type="EMBL" id="SFT71674.1"/>
    </source>
</evidence>
<reference evidence="3 4" key="1">
    <citation type="submission" date="2016-10" db="EMBL/GenBank/DDBJ databases">
        <authorList>
            <person name="Varghese N."/>
            <person name="Submissions S."/>
        </authorList>
    </citation>
    <scope>NUCLEOTIDE SEQUENCE [LARGE SCALE GENOMIC DNA]</scope>
    <source>
        <strain evidence="2 3">NFIX06</strain>
        <strain evidence="1 4">NFIX08</strain>
    </source>
</reference>
<dbReference type="NCBIfam" id="NF040700">
    <property type="entry name" value="VPA1262_N_dom"/>
    <property type="match status" value="1"/>
</dbReference>
<accession>A0AAX2EQQ5</accession>
<dbReference type="Proteomes" id="UP000199173">
    <property type="component" value="Unassembled WGS sequence"/>
</dbReference>
<dbReference type="RefSeq" id="WP_072439229.1">
    <property type="nucleotide sequence ID" value="NZ_FONC01000002.1"/>
</dbReference>
<evidence type="ECO:0000313" key="3">
    <source>
        <dbReference type="Proteomes" id="UP000198760"/>
    </source>
</evidence>
<evidence type="ECO:0000313" key="4">
    <source>
        <dbReference type="Proteomes" id="UP000199173"/>
    </source>
</evidence>
<dbReference type="EMBL" id="FOYJ01000003">
    <property type="protein sequence ID" value="SFR08469.1"/>
    <property type="molecule type" value="Genomic_DNA"/>
</dbReference>
<dbReference type="AlphaFoldDB" id="A0AAX2EQQ5"/>